<keyword evidence="4" id="KW-0411">Iron-sulfur</keyword>
<dbReference type="SMART" id="SM00704">
    <property type="entry name" value="ZnF_CDGSH"/>
    <property type="match status" value="2"/>
</dbReference>
<dbReference type="InterPro" id="IPR042216">
    <property type="entry name" value="MitoNEET_CISD"/>
</dbReference>
<dbReference type="Proteomes" id="UP000617355">
    <property type="component" value="Unassembled WGS sequence"/>
</dbReference>
<dbReference type="PANTHER" id="PTHR46491">
    <property type="entry name" value="CDGSH IRON SULFUR DOMAIN PROTEIN HOMOLOG"/>
    <property type="match status" value="1"/>
</dbReference>
<evidence type="ECO:0000256" key="3">
    <source>
        <dbReference type="ARBA" id="ARBA00023004"/>
    </source>
</evidence>
<feature type="domain" description="Iron-binding zinc finger CDGSH type" evidence="5">
    <location>
        <begin position="48"/>
        <end position="79"/>
    </location>
</feature>
<reference evidence="7" key="1">
    <citation type="journal article" date="2019" name="Int. J. Syst. Evol. Microbiol.">
        <title>The Global Catalogue of Microorganisms (GCM) 10K type strain sequencing project: providing services to taxonomists for standard genome sequencing and annotation.</title>
        <authorList>
            <consortium name="The Broad Institute Genomics Platform"/>
            <consortium name="The Broad Institute Genome Sequencing Center for Infectious Disease"/>
            <person name="Wu L."/>
            <person name="Ma J."/>
        </authorList>
    </citation>
    <scope>NUCLEOTIDE SEQUENCE [LARGE SCALE GENOMIC DNA]</scope>
    <source>
        <strain evidence="7">CGMCC 1.12922</strain>
    </source>
</reference>
<sequence length="80" mass="8702">MTDTPEIAQKAPFAVDVEEGKNYFWCACGRSKTQPFCDGSHKGTGLAPVKFTADASKKVFFCGCKHSQKAPMCDGTHSRL</sequence>
<dbReference type="PANTHER" id="PTHR46491:SF3">
    <property type="entry name" value="CDGSH IRON-SULFUR DOMAIN-CONTAINING PROTEIN 3, MITOCHONDRIAL"/>
    <property type="match status" value="1"/>
</dbReference>
<comment type="caution">
    <text evidence="6">The sequence shown here is derived from an EMBL/GenBank/DDBJ whole genome shotgun (WGS) entry which is preliminary data.</text>
</comment>
<evidence type="ECO:0000259" key="5">
    <source>
        <dbReference type="SMART" id="SM00704"/>
    </source>
</evidence>
<keyword evidence="2" id="KW-0479">Metal-binding</keyword>
<proteinExistence type="predicted"/>
<dbReference type="InterPro" id="IPR052950">
    <property type="entry name" value="CISD"/>
</dbReference>
<dbReference type="Gene3D" id="3.40.5.90">
    <property type="entry name" value="CDGSH iron-sulfur domain, mitoNEET-type"/>
    <property type="match status" value="2"/>
</dbReference>
<dbReference type="RefSeq" id="WP_188527761.1">
    <property type="nucleotide sequence ID" value="NZ_BMGI01000003.1"/>
</dbReference>
<organism evidence="6 7">
    <name type="scientific">Sinisalibacter lacisalsi</name>
    <dbReference type="NCBI Taxonomy" id="1526570"/>
    <lineage>
        <taxon>Bacteria</taxon>
        <taxon>Pseudomonadati</taxon>
        <taxon>Pseudomonadota</taxon>
        <taxon>Alphaproteobacteria</taxon>
        <taxon>Rhodobacterales</taxon>
        <taxon>Roseobacteraceae</taxon>
        <taxon>Sinisalibacter</taxon>
    </lineage>
</organism>
<evidence type="ECO:0000313" key="6">
    <source>
        <dbReference type="EMBL" id="GGD38321.1"/>
    </source>
</evidence>
<evidence type="ECO:0000313" key="7">
    <source>
        <dbReference type="Proteomes" id="UP000617355"/>
    </source>
</evidence>
<accession>A0ABQ1QNS2</accession>
<protein>
    <recommendedName>
        <fullName evidence="5">Iron-binding zinc finger CDGSH type domain-containing protein</fullName>
    </recommendedName>
</protein>
<dbReference type="Pfam" id="PF09360">
    <property type="entry name" value="zf-CDGSH"/>
    <property type="match status" value="2"/>
</dbReference>
<keyword evidence="3" id="KW-0408">Iron</keyword>
<keyword evidence="7" id="KW-1185">Reference proteome</keyword>
<evidence type="ECO:0000256" key="4">
    <source>
        <dbReference type="ARBA" id="ARBA00023014"/>
    </source>
</evidence>
<dbReference type="EMBL" id="BMGI01000003">
    <property type="protein sequence ID" value="GGD38321.1"/>
    <property type="molecule type" value="Genomic_DNA"/>
</dbReference>
<gene>
    <name evidence="6" type="ORF">GCM10011358_22670</name>
</gene>
<keyword evidence="1" id="KW-0001">2Fe-2S</keyword>
<dbReference type="InterPro" id="IPR018967">
    <property type="entry name" value="FeS-contain_CDGSH-typ"/>
</dbReference>
<evidence type="ECO:0000256" key="2">
    <source>
        <dbReference type="ARBA" id="ARBA00022723"/>
    </source>
</evidence>
<evidence type="ECO:0000256" key="1">
    <source>
        <dbReference type="ARBA" id="ARBA00022714"/>
    </source>
</evidence>
<feature type="domain" description="Iron-binding zinc finger CDGSH type" evidence="5">
    <location>
        <begin position="10"/>
        <end position="47"/>
    </location>
</feature>
<name>A0ABQ1QNS2_9RHOB</name>